<dbReference type="AlphaFoldDB" id="A0A8S4AM21"/>
<dbReference type="Proteomes" id="UP000677803">
    <property type="component" value="Unassembled WGS sequence"/>
</dbReference>
<dbReference type="Gene3D" id="2.60.40.10">
    <property type="entry name" value="Immunoglobulins"/>
    <property type="match status" value="2"/>
</dbReference>
<dbReference type="GO" id="GO:0030424">
    <property type="term" value="C:axon"/>
    <property type="evidence" value="ECO:0007669"/>
    <property type="project" value="TreeGrafter"/>
</dbReference>
<dbReference type="OrthoDB" id="8777224at2759"/>
<dbReference type="PROSITE" id="PS50835">
    <property type="entry name" value="IG_LIKE"/>
    <property type="match status" value="1"/>
</dbReference>
<dbReference type="InterPro" id="IPR003598">
    <property type="entry name" value="Ig_sub2"/>
</dbReference>
<keyword evidence="3" id="KW-0472">Membrane</keyword>
<sequence>MLNFMVFSHVWLLIHCIENSTGFLGQSFTFRDGRSPPDVIRFSVPEDHHVCMPCGTINSDVIWTFEDKNVLVTRRGSYQTNRDHQRYHLLTDGSFCLLQLDHSDGGNYSCNQRPVADLQVLTGQDFRVSAGRTLLLPCRSSSKPKQRWFRQKAGERRQAIFTRFRNGTEKSEIEGSRLSYNNDALQIQDLQPEDTGEYLCNGELQARVTIFTVQPRPTSILSATSTTPPSSDTTTDVDEVRNKTKRRLGSVLLVAVTGLGLMIIFLAAGCIMLISIKCRRKKKNKYRDTQQHDDTELQLWKTHSPQTEYEVLETSSLPEETIHYAVLGRPNWRDRTNWSPSDQSHHVIYSSVMTRPATQNTVY</sequence>
<gene>
    <name evidence="6" type="ORF">MMEN_LOCUS6109</name>
</gene>
<evidence type="ECO:0000256" key="2">
    <source>
        <dbReference type="SAM" id="MobiDB-lite"/>
    </source>
</evidence>
<dbReference type="SMART" id="SM00409">
    <property type="entry name" value="IG"/>
    <property type="match status" value="2"/>
</dbReference>
<keyword evidence="3" id="KW-1133">Transmembrane helix</keyword>
<dbReference type="InterPro" id="IPR003599">
    <property type="entry name" value="Ig_sub"/>
</dbReference>
<dbReference type="CDD" id="cd00099">
    <property type="entry name" value="IgV"/>
    <property type="match status" value="1"/>
</dbReference>
<dbReference type="GO" id="GO:0070593">
    <property type="term" value="P:dendrite self-avoidance"/>
    <property type="evidence" value="ECO:0007669"/>
    <property type="project" value="TreeGrafter"/>
</dbReference>
<evidence type="ECO:0000256" key="4">
    <source>
        <dbReference type="SAM" id="SignalP"/>
    </source>
</evidence>
<feature type="signal peptide" evidence="4">
    <location>
        <begin position="1"/>
        <end position="22"/>
    </location>
</feature>
<evidence type="ECO:0000313" key="6">
    <source>
        <dbReference type="EMBL" id="CAG5888280.1"/>
    </source>
</evidence>
<dbReference type="Pfam" id="PF07686">
    <property type="entry name" value="V-set"/>
    <property type="match status" value="1"/>
</dbReference>
<keyword evidence="1" id="KW-0393">Immunoglobulin domain</keyword>
<keyword evidence="7" id="KW-1185">Reference proteome</keyword>
<feature type="domain" description="Ig-like" evidence="5">
    <location>
        <begin position="114"/>
        <end position="200"/>
    </location>
</feature>
<feature type="compositionally biased region" description="Low complexity" evidence="2">
    <location>
        <begin position="219"/>
        <end position="234"/>
    </location>
</feature>
<protein>
    <submittedName>
        <fullName evidence="6">(Atlantic silverside) hypothetical protein</fullName>
    </submittedName>
</protein>
<accession>A0A8S4AM21</accession>
<evidence type="ECO:0000259" key="5">
    <source>
        <dbReference type="PROSITE" id="PS50835"/>
    </source>
</evidence>
<feature type="chain" id="PRO_5035853698" evidence="4">
    <location>
        <begin position="23"/>
        <end position="363"/>
    </location>
</feature>
<dbReference type="GO" id="GO:0007156">
    <property type="term" value="P:homophilic cell adhesion via plasma membrane adhesion molecules"/>
    <property type="evidence" value="ECO:0007669"/>
    <property type="project" value="TreeGrafter"/>
</dbReference>
<dbReference type="PANTHER" id="PTHR10075">
    <property type="entry name" value="BASIGIN RELATED"/>
    <property type="match status" value="1"/>
</dbReference>
<dbReference type="SMART" id="SM00408">
    <property type="entry name" value="IGc2"/>
    <property type="match status" value="1"/>
</dbReference>
<reference evidence="6" key="1">
    <citation type="submission" date="2021-05" db="EMBL/GenBank/DDBJ databases">
        <authorList>
            <person name="Tigano A."/>
        </authorList>
    </citation>
    <scope>NUCLEOTIDE SEQUENCE</scope>
</reference>
<dbReference type="PANTHER" id="PTHR10075:SF100">
    <property type="entry name" value="FASCICLIN-2"/>
    <property type="match status" value="1"/>
</dbReference>
<dbReference type="GO" id="GO:0007411">
    <property type="term" value="P:axon guidance"/>
    <property type="evidence" value="ECO:0007669"/>
    <property type="project" value="TreeGrafter"/>
</dbReference>
<evidence type="ECO:0000256" key="1">
    <source>
        <dbReference type="ARBA" id="ARBA00023319"/>
    </source>
</evidence>
<dbReference type="EMBL" id="CAJRST010005557">
    <property type="protein sequence ID" value="CAG5888280.1"/>
    <property type="molecule type" value="Genomic_DNA"/>
</dbReference>
<dbReference type="GO" id="GO:0098632">
    <property type="term" value="F:cell-cell adhesion mediator activity"/>
    <property type="evidence" value="ECO:0007669"/>
    <property type="project" value="TreeGrafter"/>
</dbReference>
<dbReference type="InterPro" id="IPR013783">
    <property type="entry name" value="Ig-like_fold"/>
</dbReference>
<dbReference type="InterPro" id="IPR013106">
    <property type="entry name" value="Ig_V-set"/>
</dbReference>
<proteinExistence type="predicted"/>
<keyword evidence="4" id="KW-0732">Signal</keyword>
<dbReference type="InterPro" id="IPR036179">
    <property type="entry name" value="Ig-like_dom_sf"/>
</dbReference>
<dbReference type="GO" id="GO:0005886">
    <property type="term" value="C:plasma membrane"/>
    <property type="evidence" value="ECO:0007669"/>
    <property type="project" value="TreeGrafter"/>
</dbReference>
<name>A0A8S4AM21_9TELE</name>
<dbReference type="InterPro" id="IPR007110">
    <property type="entry name" value="Ig-like_dom"/>
</dbReference>
<feature type="transmembrane region" description="Helical" evidence="3">
    <location>
        <begin position="251"/>
        <end position="276"/>
    </location>
</feature>
<organism evidence="6 7">
    <name type="scientific">Menidia menidia</name>
    <name type="common">Atlantic silverside</name>
    <dbReference type="NCBI Taxonomy" id="238744"/>
    <lineage>
        <taxon>Eukaryota</taxon>
        <taxon>Metazoa</taxon>
        <taxon>Chordata</taxon>
        <taxon>Craniata</taxon>
        <taxon>Vertebrata</taxon>
        <taxon>Euteleostomi</taxon>
        <taxon>Actinopterygii</taxon>
        <taxon>Neopterygii</taxon>
        <taxon>Teleostei</taxon>
        <taxon>Neoteleostei</taxon>
        <taxon>Acanthomorphata</taxon>
        <taxon>Ovalentaria</taxon>
        <taxon>Atherinomorphae</taxon>
        <taxon>Atheriniformes</taxon>
        <taxon>Atherinopsidae</taxon>
        <taxon>Menidiinae</taxon>
        <taxon>Menidia</taxon>
    </lineage>
</organism>
<evidence type="ECO:0000313" key="7">
    <source>
        <dbReference type="Proteomes" id="UP000677803"/>
    </source>
</evidence>
<dbReference type="SUPFAM" id="SSF48726">
    <property type="entry name" value="Immunoglobulin"/>
    <property type="match status" value="2"/>
</dbReference>
<feature type="region of interest" description="Disordered" evidence="2">
    <location>
        <begin position="219"/>
        <end position="239"/>
    </location>
</feature>
<keyword evidence="3" id="KW-0812">Transmembrane</keyword>
<comment type="caution">
    <text evidence="6">The sequence shown here is derived from an EMBL/GenBank/DDBJ whole genome shotgun (WGS) entry which is preliminary data.</text>
</comment>
<evidence type="ECO:0000256" key="3">
    <source>
        <dbReference type="SAM" id="Phobius"/>
    </source>
</evidence>